<dbReference type="InterPro" id="IPR054834">
    <property type="entry name" value="SAMP1_3"/>
</dbReference>
<dbReference type="AlphaFoldDB" id="A0AAV3S9V8"/>
<dbReference type="InterPro" id="IPR016155">
    <property type="entry name" value="Mopterin_synth/thiamin_S_b"/>
</dbReference>
<dbReference type="InterPro" id="IPR052045">
    <property type="entry name" value="Sulfur_Carrier/Prot_Modifier"/>
</dbReference>
<evidence type="ECO:0000313" key="2">
    <source>
        <dbReference type="Proteomes" id="UP001500837"/>
    </source>
</evidence>
<protein>
    <submittedName>
        <fullName evidence="1">MoaD/ThiS family protein</fullName>
    </submittedName>
</protein>
<reference evidence="1 2" key="1">
    <citation type="journal article" date="2019" name="Int. J. Syst. Evol. Microbiol.">
        <title>The Global Catalogue of Microorganisms (GCM) 10K type strain sequencing project: providing services to taxonomists for standard genome sequencing and annotation.</title>
        <authorList>
            <consortium name="The Broad Institute Genomics Platform"/>
            <consortium name="The Broad Institute Genome Sequencing Center for Infectious Disease"/>
            <person name="Wu L."/>
            <person name="Ma J."/>
        </authorList>
    </citation>
    <scope>NUCLEOTIDE SEQUENCE [LARGE SCALE GENOMIC DNA]</scope>
    <source>
        <strain evidence="1 2">JCM 16330</strain>
    </source>
</reference>
<organism evidence="1 2">
    <name type="scientific">Halarchaeum salinum</name>
    <dbReference type="NCBI Taxonomy" id="489912"/>
    <lineage>
        <taxon>Archaea</taxon>
        <taxon>Methanobacteriati</taxon>
        <taxon>Methanobacteriota</taxon>
        <taxon>Stenosarchaea group</taxon>
        <taxon>Halobacteria</taxon>
        <taxon>Halobacteriales</taxon>
        <taxon>Halobacteriaceae</taxon>
    </lineage>
</organism>
<comment type="caution">
    <text evidence="1">The sequence shown here is derived from an EMBL/GenBank/DDBJ whole genome shotgun (WGS) entry which is preliminary data.</text>
</comment>
<dbReference type="Gene3D" id="3.10.20.30">
    <property type="match status" value="1"/>
</dbReference>
<dbReference type="InterPro" id="IPR003749">
    <property type="entry name" value="ThiS/MoaD-like"/>
</dbReference>
<dbReference type="PANTHER" id="PTHR38031">
    <property type="entry name" value="SULFUR CARRIER PROTEIN SLR0821-RELATED"/>
    <property type="match status" value="1"/>
</dbReference>
<evidence type="ECO:0000313" key="1">
    <source>
        <dbReference type="EMBL" id="GAA0310765.1"/>
    </source>
</evidence>
<dbReference type="SUPFAM" id="SSF54285">
    <property type="entry name" value="MoaD/ThiS"/>
    <property type="match status" value="1"/>
</dbReference>
<dbReference type="NCBIfam" id="NF041918">
    <property type="entry name" value="SAMP1"/>
    <property type="match status" value="1"/>
</dbReference>
<dbReference type="InterPro" id="IPR012675">
    <property type="entry name" value="Beta-grasp_dom_sf"/>
</dbReference>
<dbReference type="Pfam" id="PF02597">
    <property type="entry name" value="ThiS"/>
    <property type="match status" value="1"/>
</dbReference>
<sequence length="87" mass="9260">MEWKLFADLAEVADDDHIAVSVSADATVADALDALLADRPALRERVLDDDGTLYDHVNLLRNGRDASLADDAAPDDELALFPPVSGG</sequence>
<keyword evidence="2" id="KW-1185">Reference proteome</keyword>
<proteinExistence type="predicted"/>
<dbReference type="EMBL" id="BAAABL010000083">
    <property type="protein sequence ID" value="GAA0310765.1"/>
    <property type="molecule type" value="Genomic_DNA"/>
</dbReference>
<dbReference type="Proteomes" id="UP001500837">
    <property type="component" value="Unassembled WGS sequence"/>
</dbReference>
<name>A0AAV3S9V8_9EURY</name>
<dbReference type="RefSeq" id="WP_211313189.1">
    <property type="nucleotide sequence ID" value="NZ_BAAABL010000083.1"/>
</dbReference>
<dbReference type="PANTHER" id="PTHR38031:SF1">
    <property type="entry name" value="SULFUR CARRIER PROTEIN CYSO"/>
    <property type="match status" value="1"/>
</dbReference>
<gene>
    <name evidence="1" type="ORF">GCM10009066_25090</name>
</gene>
<accession>A0AAV3S9V8</accession>